<sequence length="213" mass="24226">MEDTSPTAVARPQRAVTRRATQTLTILTVQCLDRSLGDQIDLSAIVRDPRVQFPLEGDLWGAIDRVIRVFFPITTAPAVRTDYNGNGVVYKMQMDGEGVRILFGVKLERSKEEPNQLARLTLQMDGQAYHRRDGVRWAELEDALQNLLHVPSIGITIFGETDTTKKRLVEWLLESVSRGRIFTNMDVMKKLEISYWPEENQDYVVSSLSSLIM</sequence>
<name>A0A9P3G3K2_9APHY</name>
<dbReference type="AlphaFoldDB" id="A0A9P3G3K2"/>
<accession>A0A9P3G3K2</accession>
<evidence type="ECO:0000313" key="2">
    <source>
        <dbReference type="Proteomes" id="UP000703269"/>
    </source>
</evidence>
<dbReference type="EMBL" id="BPQB01000009">
    <property type="protein sequence ID" value="GJE88473.1"/>
    <property type="molecule type" value="Genomic_DNA"/>
</dbReference>
<organism evidence="1 2">
    <name type="scientific">Phanerochaete sordida</name>
    <dbReference type="NCBI Taxonomy" id="48140"/>
    <lineage>
        <taxon>Eukaryota</taxon>
        <taxon>Fungi</taxon>
        <taxon>Dikarya</taxon>
        <taxon>Basidiomycota</taxon>
        <taxon>Agaricomycotina</taxon>
        <taxon>Agaricomycetes</taxon>
        <taxon>Polyporales</taxon>
        <taxon>Phanerochaetaceae</taxon>
        <taxon>Phanerochaete</taxon>
    </lineage>
</organism>
<evidence type="ECO:0000313" key="1">
    <source>
        <dbReference type="EMBL" id="GJE88473.1"/>
    </source>
</evidence>
<comment type="caution">
    <text evidence="1">The sequence shown here is derived from an EMBL/GenBank/DDBJ whole genome shotgun (WGS) entry which is preliminary data.</text>
</comment>
<proteinExistence type="predicted"/>
<dbReference type="Proteomes" id="UP000703269">
    <property type="component" value="Unassembled WGS sequence"/>
</dbReference>
<keyword evidence="2" id="KW-1185">Reference proteome</keyword>
<reference evidence="1 2" key="1">
    <citation type="submission" date="2021-08" db="EMBL/GenBank/DDBJ databases">
        <title>Draft Genome Sequence of Phanerochaete sordida strain YK-624.</title>
        <authorList>
            <person name="Mori T."/>
            <person name="Dohra H."/>
            <person name="Suzuki T."/>
            <person name="Kawagishi H."/>
            <person name="Hirai H."/>
        </authorList>
    </citation>
    <scope>NUCLEOTIDE SEQUENCE [LARGE SCALE GENOMIC DNA]</scope>
    <source>
        <strain evidence="1 2">YK-624</strain>
    </source>
</reference>
<protein>
    <submittedName>
        <fullName evidence="1">Uncharacterized protein</fullName>
    </submittedName>
</protein>
<gene>
    <name evidence="1" type="ORF">PsYK624_045560</name>
</gene>